<accession>A0A0A9AFS8</accession>
<evidence type="ECO:0000313" key="2">
    <source>
        <dbReference type="EMBL" id="JAD48728.1"/>
    </source>
</evidence>
<name>A0A0A9AFS8_ARUDO</name>
<feature type="transmembrane region" description="Helical" evidence="1">
    <location>
        <begin position="12"/>
        <end position="29"/>
    </location>
</feature>
<reference evidence="2" key="2">
    <citation type="journal article" date="2015" name="Data Brief">
        <title>Shoot transcriptome of the giant reed, Arundo donax.</title>
        <authorList>
            <person name="Barrero R.A."/>
            <person name="Guerrero F.D."/>
            <person name="Moolhuijzen P."/>
            <person name="Goolsby J.A."/>
            <person name="Tidwell J."/>
            <person name="Bellgard S.E."/>
            <person name="Bellgard M.I."/>
        </authorList>
    </citation>
    <scope>NUCLEOTIDE SEQUENCE</scope>
    <source>
        <tissue evidence="2">Shoot tissue taken approximately 20 cm above the soil surface</tissue>
    </source>
</reference>
<dbReference type="AlphaFoldDB" id="A0A0A9AFS8"/>
<keyword evidence="1" id="KW-1133">Transmembrane helix</keyword>
<keyword evidence="1" id="KW-0472">Membrane</keyword>
<proteinExistence type="predicted"/>
<sequence length="33" mass="3865">MKQMRRSIYRSGMLVSCAVLLSIISYFYYTADP</sequence>
<reference evidence="2" key="1">
    <citation type="submission" date="2014-09" db="EMBL/GenBank/DDBJ databases">
        <authorList>
            <person name="Magalhaes I.L.F."/>
            <person name="Oliveira U."/>
            <person name="Santos F.R."/>
            <person name="Vidigal T.H.D.A."/>
            <person name="Brescovit A.D."/>
            <person name="Santos A.J."/>
        </authorList>
    </citation>
    <scope>NUCLEOTIDE SEQUENCE</scope>
    <source>
        <tissue evidence="2">Shoot tissue taken approximately 20 cm above the soil surface</tissue>
    </source>
</reference>
<organism evidence="2">
    <name type="scientific">Arundo donax</name>
    <name type="common">Giant reed</name>
    <name type="synonym">Donax arundinaceus</name>
    <dbReference type="NCBI Taxonomy" id="35708"/>
    <lineage>
        <taxon>Eukaryota</taxon>
        <taxon>Viridiplantae</taxon>
        <taxon>Streptophyta</taxon>
        <taxon>Embryophyta</taxon>
        <taxon>Tracheophyta</taxon>
        <taxon>Spermatophyta</taxon>
        <taxon>Magnoliopsida</taxon>
        <taxon>Liliopsida</taxon>
        <taxon>Poales</taxon>
        <taxon>Poaceae</taxon>
        <taxon>PACMAD clade</taxon>
        <taxon>Arundinoideae</taxon>
        <taxon>Arundineae</taxon>
        <taxon>Arundo</taxon>
    </lineage>
</organism>
<keyword evidence="1" id="KW-0812">Transmembrane</keyword>
<protein>
    <submittedName>
        <fullName evidence="2">Uncharacterized protein</fullName>
    </submittedName>
</protein>
<dbReference type="EMBL" id="GBRH01249167">
    <property type="protein sequence ID" value="JAD48728.1"/>
    <property type="molecule type" value="Transcribed_RNA"/>
</dbReference>
<evidence type="ECO:0000256" key="1">
    <source>
        <dbReference type="SAM" id="Phobius"/>
    </source>
</evidence>